<accession>A0A9P4NWX4</accession>
<keyword evidence="2" id="KW-1185">Reference proteome</keyword>
<comment type="caution">
    <text evidence="1">The sequence shown here is derived from an EMBL/GenBank/DDBJ whole genome shotgun (WGS) entry which is preliminary data.</text>
</comment>
<organism evidence="1 2">
    <name type="scientific">Tothia fuscella</name>
    <dbReference type="NCBI Taxonomy" id="1048955"/>
    <lineage>
        <taxon>Eukaryota</taxon>
        <taxon>Fungi</taxon>
        <taxon>Dikarya</taxon>
        <taxon>Ascomycota</taxon>
        <taxon>Pezizomycotina</taxon>
        <taxon>Dothideomycetes</taxon>
        <taxon>Pleosporomycetidae</taxon>
        <taxon>Venturiales</taxon>
        <taxon>Cylindrosympodiaceae</taxon>
        <taxon>Tothia</taxon>
    </lineage>
</organism>
<name>A0A9P4NWX4_9PEZI</name>
<evidence type="ECO:0000313" key="2">
    <source>
        <dbReference type="Proteomes" id="UP000800235"/>
    </source>
</evidence>
<evidence type="ECO:0000313" key="1">
    <source>
        <dbReference type="EMBL" id="KAF2433127.1"/>
    </source>
</evidence>
<protein>
    <submittedName>
        <fullName evidence="1">Uncharacterized protein</fullName>
    </submittedName>
</protein>
<dbReference type="EMBL" id="MU007022">
    <property type="protein sequence ID" value="KAF2433127.1"/>
    <property type="molecule type" value="Genomic_DNA"/>
</dbReference>
<sequence>MRFTPAIFASAPTYTTSTVYSTSTYTVSTCGPSRAPLPPFTQCMAPPATLHGELDLQSSPAHTSSLALPSLKRPVPSSLALVPSLPCSCKCLPVKRPGFRPDLFMISLSGYGFA</sequence>
<dbReference type="Proteomes" id="UP000800235">
    <property type="component" value="Unassembled WGS sequence"/>
</dbReference>
<reference evidence="1" key="1">
    <citation type="journal article" date="2020" name="Stud. Mycol.">
        <title>101 Dothideomycetes genomes: a test case for predicting lifestyles and emergence of pathogens.</title>
        <authorList>
            <person name="Haridas S."/>
            <person name="Albert R."/>
            <person name="Binder M."/>
            <person name="Bloem J."/>
            <person name="Labutti K."/>
            <person name="Salamov A."/>
            <person name="Andreopoulos B."/>
            <person name="Baker S."/>
            <person name="Barry K."/>
            <person name="Bills G."/>
            <person name="Bluhm B."/>
            <person name="Cannon C."/>
            <person name="Castanera R."/>
            <person name="Culley D."/>
            <person name="Daum C."/>
            <person name="Ezra D."/>
            <person name="Gonzalez J."/>
            <person name="Henrissat B."/>
            <person name="Kuo A."/>
            <person name="Liang C."/>
            <person name="Lipzen A."/>
            <person name="Lutzoni F."/>
            <person name="Magnuson J."/>
            <person name="Mondo S."/>
            <person name="Nolan M."/>
            <person name="Ohm R."/>
            <person name="Pangilinan J."/>
            <person name="Park H.-J."/>
            <person name="Ramirez L."/>
            <person name="Alfaro M."/>
            <person name="Sun H."/>
            <person name="Tritt A."/>
            <person name="Yoshinaga Y."/>
            <person name="Zwiers L.-H."/>
            <person name="Turgeon B."/>
            <person name="Goodwin S."/>
            <person name="Spatafora J."/>
            <person name="Crous P."/>
            <person name="Grigoriev I."/>
        </authorList>
    </citation>
    <scope>NUCLEOTIDE SEQUENCE</scope>
    <source>
        <strain evidence="1">CBS 130266</strain>
    </source>
</reference>
<proteinExistence type="predicted"/>
<gene>
    <name evidence="1" type="ORF">EJ08DRAFT_89864</name>
</gene>
<dbReference type="AlphaFoldDB" id="A0A9P4NWX4"/>